<evidence type="ECO:0000256" key="1">
    <source>
        <dbReference type="SAM" id="MobiDB-lite"/>
    </source>
</evidence>
<keyword evidence="3" id="KW-1185">Reference proteome</keyword>
<dbReference type="EMBL" id="FNZI01000003">
    <property type="protein sequence ID" value="SEJ40151.1"/>
    <property type="molecule type" value="Genomic_DNA"/>
</dbReference>
<evidence type="ECO:0000313" key="3">
    <source>
        <dbReference type="Proteomes" id="UP000183315"/>
    </source>
</evidence>
<dbReference type="Proteomes" id="UP000183315">
    <property type="component" value="Unassembled WGS sequence"/>
</dbReference>
<reference evidence="3" key="1">
    <citation type="submission" date="2016-10" db="EMBL/GenBank/DDBJ databases">
        <authorList>
            <person name="Varghese N."/>
        </authorList>
    </citation>
    <scope>NUCLEOTIDE SEQUENCE [LARGE SCALE GENOMIC DNA]</scope>
    <source>
        <strain evidence="3">DSM 24868</strain>
    </source>
</reference>
<proteinExistence type="predicted"/>
<accession>A0A1H6YFY4</accession>
<sequence>MAPNTGTNSFSVGAPRRAVGSVSMTRISKSSISLRCEVRPMTARQWQLRELRWIRATRRSPHCCSCLVRGVRPSYCARYSLVRDSGPASLGLAQRAFVGLSRALPCLRVCAGQRRLSSMLVRHGGCCVNLPGLAKGPSCEITYATPARVVSSLPQGRRVIGDRPRALQQRGLVGGPRERQSARSGTSQGSKAVGTVPQRIASARGWTARSWGDICGKRVGGAGPRRLGSDGGCRRSHCGP</sequence>
<dbReference type="AlphaFoldDB" id="A0A1H6YFY4"/>
<evidence type="ECO:0000313" key="2">
    <source>
        <dbReference type="EMBL" id="SEJ40151.1"/>
    </source>
</evidence>
<gene>
    <name evidence="2" type="ORF">SAMN05421637_1723</name>
</gene>
<protein>
    <submittedName>
        <fullName evidence="2">Uncharacterized protein</fullName>
    </submittedName>
</protein>
<feature type="region of interest" description="Disordered" evidence="1">
    <location>
        <begin position="158"/>
        <end position="199"/>
    </location>
</feature>
<organism evidence="2 3">
    <name type="scientific">Demequina mangrovi</name>
    <dbReference type="NCBI Taxonomy" id="1043493"/>
    <lineage>
        <taxon>Bacteria</taxon>
        <taxon>Bacillati</taxon>
        <taxon>Actinomycetota</taxon>
        <taxon>Actinomycetes</taxon>
        <taxon>Micrococcales</taxon>
        <taxon>Demequinaceae</taxon>
        <taxon>Demequina</taxon>
    </lineage>
</organism>
<name>A0A1H6YFY4_9MICO</name>